<evidence type="ECO:0000256" key="1">
    <source>
        <dbReference type="ARBA" id="ARBA00022574"/>
    </source>
</evidence>
<feature type="compositionally biased region" description="Acidic residues" evidence="4">
    <location>
        <begin position="319"/>
        <end position="328"/>
    </location>
</feature>
<proteinExistence type="predicted"/>
<comment type="caution">
    <text evidence="5">The sequence shown here is derived from an EMBL/GenBank/DDBJ whole genome shotgun (WGS) entry which is preliminary data.</text>
</comment>
<feature type="region of interest" description="Disordered" evidence="4">
    <location>
        <begin position="110"/>
        <end position="130"/>
    </location>
</feature>
<dbReference type="Pfam" id="PF00400">
    <property type="entry name" value="WD40"/>
    <property type="match status" value="1"/>
</dbReference>
<keyword evidence="2" id="KW-0677">Repeat</keyword>
<organism evidence="5 6">
    <name type="scientific">Aduncisulcus paluster</name>
    <dbReference type="NCBI Taxonomy" id="2918883"/>
    <lineage>
        <taxon>Eukaryota</taxon>
        <taxon>Metamonada</taxon>
        <taxon>Carpediemonas-like organisms</taxon>
        <taxon>Aduncisulcus</taxon>
    </lineage>
</organism>
<name>A0ABQ5JY55_9EUKA</name>
<dbReference type="PROSITE" id="PS50082">
    <property type="entry name" value="WD_REPEATS_2"/>
    <property type="match status" value="1"/>
</dbReference>
<dbReference type="InterPro" id="IPR036322">
    <property type="entry name" value="WD40_repeat_dom_sf"/>
</dbReference>
<gene>
    <name evidence="5" type="ORF">ADUPG1_012067</name>
</gene>
<evidence type="ECO:0000313" key="5">
    <source>
        <dbReference type="EMBL" id="GKT22167.1"/>
    </source>
</evidence>
<dbReference type="SMART" id="SM00320">
    <property type="entry name" value="WD40"/>
    <property type="match status" value="5"/>
</dbReference>
<evidence type="ECO:0000256" key="4">
    <source>
        <dbReference type="SAM" id="MobiDB-lite"/>
    </source>
</evidence>
<protein>
    <submittedName>
        <fullName evidence="5">Uncharacterized protein</fullName>
    </submittedName>
</protein>
<dbReference type="InterPro" id="IPR015943">
    <property type="entry name" value="WD40/YVTN_repeat-like_dom_sf"/>
</dbReference>
<sequence length="328" mass="35372">MDLIKCSSGVRCATFKGSFLEDRHLATGHFDGRINTWDLNYPQDLPVFSAKGHSSLVYAIDGVAGKNPHLYGHPELVTGGEDGKVCVWDVRLSRPIATLAALPPTIPILRQPTKSSSSSTSGSSSQPIIQPTTPEVWAVAFGNALRSDQSTSMAPPRSVVVGYSTGDIKLWDLRATSSGSSSADPASSSATAGILWESNVGHGVTGLDFDRSTDSMNILTASTLDGHIFTWNMSKRNSAGGFECVDTVVDGTGNTAWCCSHSPANRDIMIAGVWDSIKVFEYEHPKETKEEPTEEKGKKKWESIATKEKKGKKTPLVMEVEEHEDLEA</sequence>
<keyword evidence="6" id="KW-1185">Reference proteome</keyword>
<dbReference type="Proteomes" id="UP001057375">
    <property type="component" value="Unassembled WGS sequence"/>
</dbReference>
<dbReference type="InterPro" id="IPR001680">
    <property type="entry name" value="WD40_rpt"/>
</dbReference>
<feature type="region of interest" description="Disordered" evidence="4">
    <location>
        <begin position="284"/>
        <end position="328"/>
    </location>
</feature>
<dbReference type="SUPFAM" id="SSF50978">
    <property type="entry name" value="WD40 repeat-like"/>
    <property type="match status" value="1"/>
</dbReference>
<accession>A0ABQ5JY55</accession>
<keyword evidence="1 3" id="KW-0853">WD repeat</keyword>
<reference evidence="5" key="1">
    <citation type="submission" date="2022-03" db="EMBL/GenBank/DDBJ databases">
        <title>Draft genome sequence of Aduncisulcus paluster, a free-living microaerophilic Fornicata.</title>
        <authorList>
            <person name="Yuyama I."/>
            <person name="Kume K."/>
            <person name="Tamura T."/>
            <person name="Inagaki Y."/>
            <person name="Hashimoto T."/>
        </authorList>
    </citation>
    <scope>NUCLEOTIDE SEQUENCE</scope>
    <source>
        <strain evidence="5">NY0171</strain>
    </source>
</reference>
<evidence type="ECO:0000256" key="2">
    <source>
        <dbReference type="ARBA" id="ARBA00022737"/>
    </source>
</evidence>
<dbReference type="Gene3D" id="2.130.10.10">
    <property type="entry name" value="YVTN repeat-like/Quinoprotein amine dehydrogenase"/>
    <property type="match status" value="1"/>
</dbReference>
<dbReference type="PANTHER" id="PTHR10971">
    <property type="entry name" value="MRNA EXPORT FACTOR AND BUB3"/>
    <property type="match status" value="1"/>
</dbReference>
<feature type="repeat" description="WD" evidence="3">
    <location>
        <begin position="76"/>
        <end position="98"/>
    </location>
</feature>
<dbReference type="EMBL" id="BQXS01012377">
    <property type="protein sequence ID" value="GKT22167.1"/>
    <property type="molecule type" value="Genomic_DNA"/>
</dbReference>
<feature type="non-terminal residue" evidence="5">
    <location>
        <position position="328"/>
    </location>
</feature>
<evidence type="ECO:0000313" key="6">
    <source>
        <dbReference type="Proteomes" id="UP001057375"/>
    </source>
</evidence>
<feature type="compositionally biased region" description="Low complexity" evidence="4">
    <location>
        <begin position="115"/>
        <end position="125"/>
    </location>
</feature>
<feature type="compositionally biased region" description="Basic and acidic residues" evidence="4">
    <location>
        <begin position="284"/>
        <end position="308"/>
    </location>
</feature>
<evidence type="ECO:0000256" key="3">
    <source>
        <dbReference type="PROSITE-ProRule" id="PRU00221"/>
    </source>
</evidence>